<comment type="caution">
    <text evidence="2">The sequence shown here is derived from an EMBL/GenBank/DDBJ whole genome shotgun (WGS) entry which is preliminary data.</text>
</comment>
<protein>
    <submittedName>
        <fullName evidence="2">Protoporphyrinogen oxidase</fullName>
    </submittedName>
</protein>
<evidence type="ECO:0000259" key="1">
    <source>
        <dbReference type="Pfam" id="PF12724"/>
    </source>
</evidence>
<dbReference type="EMBL" id="MPZS01000003">
    <property type="protein sequence ID" value="OOY11266.1"/>
    <property type="molecule type" value="Genomic_DNA"/>
</dbReference>
<dbReference type="PANTHER" id="PTHR38030">
    <property type="entry name" value="PROTOPORPHYRINOGEN IX DEHYDROGENASE [MENAQUINONE]"/>
    <property type="match status" value="1"/>
</dbReference>
<gene>
    <name evidence="2" type="ORF">BMG00_16190</name>
</gene>
<dbReference type="InterPro" id="IPR052200">
    <property type="entry name" value="Protoporphyrinogen_IX_DH"/>
</dbReference>
<dbReference type="PANTHER" id="PTHR38030:SF2">
    <property type="entry name" value="PROTOPORPHYRINOGEN IX DEHYDROGENASE [QUINONE]"/>
    <property type="match status" value="1"/>
</dbReference>
<sequence length="182" mass="19711">MMILIAYASSEGHTRKIARHVADRIAGAGQGVELMPLSEADETLDLGRFSGVILAGSVHVGQYQRALGEFAGDHGKALSAMPSLFVSVSLAAAGHDAEDWRGLDQILEDFIAATGWHPGRVAQVAGAYLPSKYDIFRRFVMRRIVAKKDPQADLDADREYTDWAALDALVDDWISGQAKEAT</sequence>
<dbReference type="Pfam" id="PF12724">
    <property type="entry name" value="Flavodoxin_5"/>
    <property type="match status" value="1"/>
</dbReference>
<feature type="domain" description="Flavodoxin" evidence="1">
    <location>
        <begin position="4"/>
        <end position="151"/>
    </location>
</feature>
<organism evidence="2 3">
    <name type="scientific">Thioclava marina</name>
    <dbReference type="NCBI Taxonomy" id="1915077"/>
    <lineage>
        <taxon>Bacteria</taxon>
        <taxon>Pseudomonadati</taxon>
        <taxon>Pseudomonadota</taxon>
        <taxon>Alphaproteobacteria</taxon>
        <taxon>Rhodobacterales</taxon>
        <taxon>Paracoccaceae</taxon>
        <taxon>Thioclava</taxon>
    </lineage>
</organism>
<evidence type="ECO:0000313" key="2">
    <source>
        <dbReference type="EMBL" id="OOY11266.1"/>
    </source>
</evidence>
<evidence type="ECO:0000313" key="3">
    <source>
        <dbReference type="Proteomes" id="UP000242224"/>
    </source>
</evidence>
<proteinExistence type="predicted"/>
<dbReference type="Gene3D" id="3.40.50.360">
    <property type="match status" value="1"/>
</dbReference>
<keyword evidence="3" id="KW-1185">Reference proteome</keyword>
<dbReference type="InterPro" id="IPR029039">
    <property type="entry name" value="Flavoprotein-like_sf"/>
</dbReference>
<accession>A0ABX3MJ19</accession>
<dbReference type="Proteomes" id="UP000242224">
    <property type="component" value="Unassembled WGS sequence"/>
</dbReference>
<dbReference type="RefSeq" id="WP_078575052.1">
    <property type="nucleotide sequence ID" value="NZ_MPZS01000003.1"/>
</dbReference>
<dbReference type="InterPro" id="IPR026816">
    <property type="entry name" value="Flavodoxin_dom"/>
</dbReference>
<dbReference type="SUPFAM" id="SSF52218">
    <property type="entry name" value="Flavoproteins"/>
    <property type="match status" value="1"/>
</dbReference>
<name>A0ABX3MJ19_9RHOB</name>
<reference evidence="2 3" key="1">
    <citation type="submission" date="2016-11" db="EMBL/GenBank/DDBJ databases">
        <title>A multilocus sequence analysis scheme for characterization of bacteria in the genus Thioclava.</title>
        <authorList>
            <person name="Liu Y."/>
            <person name="Shao Z."/>
        </authorList>
    </citation>
    <scope>NUCLEOTIDE SEQUENCE [LARGE SCALE GENOMIC DNA]</scope>
    <source>
        <strain evidence="2 3">11.10-0-13</strain>
    </source>
</reference>